<organism evidence="1 2">
    <name type="scientific">Characodon lateralis</name>
    <dbReference type="NCBI Taxonomy" id="208331"/>
    <lineage>
        <taxon>Eukaryota</taxon>
        <taxon>Metazoa</taxon>
        <taxon>Chordata</taxon>
        <taxon>Craniata</taxon>
        <taxon>Vertebrata</taxon>
        <taxon>Euteleostomi</taxon>
        <taxon>Actinopterygii</taxon>
        <taxon>Neopterygii</taxon>
        <taxon>Teleostei</taxon>
        <taxon>Neoteleostei</taxon>
        <taxon>Acanthomorphata</taxon>
        <taxon>Ovalentaria</taxon>
        <taxon>Atherinomorphae</taxon>
        <taxon>Cyprinodontiformes</taxon>
        <taxon>Goodeidae</taxon>
        <taxon>Characodon</taxon>
    </lineage>
</organism>
<reference evidence="1 2" key="1">
    <citation type="submission" date="2021-06" db="EMBL/GenBank/DDBJ databases">
        <authorList>
            <person name="Palmer J.M."/>
        </authorList>
    </citation>
    <scope>NUCLEOTIDE SEQUENCE [LARGE SCALE GENOMIC DNA]</scope>
    <source>
        <strain evidence="1 2">CL_MEX2019</strain>
        <tissue evidence="1">Muscle</tissue>
    </source>
</reference>
<protein>
    <submittedName>
        <fullName evidence="1">Uncharacterized protein</fullName>
    </submittedName>
</protein>
<comment type="caution">
    <text evidence="1">The sequence shown here is derived from an EMBL/GenBank/DDBJ whole genome shotgun (WGS) entry which is preliminary data.</text>
</comment>
<accession>A0ABU7DX84</accession>
<dbReference type="Proteomes" id="UP001352852">
    <property type="component" value="Unassembled WGS sequence"/>
</dbReference>
<sequence>MSSFIKFGAVLNTSGASAPEVQVTGLTKHLGSIGVLRVSFWSPVLPATNPIQPLDGTRHTVGAGSTGVLNQPHQERSVTSSSEFLIQSAYAEDPDSLAARELHRLSSQLAAFGFQVSSGFL</sequence>
<gene>
    <name evidence="1" type="ORF">CHARACLAT_022231</name>
</gene>
<name>A0ABU7DX84_9TELE</name>
<dbReference type="EMBL" id="JAHUTJ010035032">
    <property type="protein sequence ID" value="MED6278289.1"/>
    <property type="molecule type" value="Genomic_DNA"/>
</dbReference>
<keyword evidence="2" id="KW-1185">Reference proteome</keyword>
<proteinExistence type="predicted"/>
<evidence type="ECO:0000313" key="1">
    <source>
        <dbReference type="EMBL" id="MED6278289.1"/>
    </source>
</evidence>
<evidence type="ECO:0000313" key="2">
    <source>
        <dbReference type="Proteomes" id="UP001352852"/>
    </source>
</evidence>